<evidence type="ECO:0000313" key="3">
    <source>
        <dbReference type="Proteomes" id="UP000194639"/>
    </source>
</evidence>
<proteinExistence type="predicted"/>
<dbReference type="EMBL" id="JOOY01000040">
    <property type="protein sequence ID" value="OUJ01709.1"/>
    <property type="molecule type" value="Genomic_DNA"/>
</dbReference>
<comment type="caution">
    <text evidence="2">The sequence shown here is derived from an EMBL/GenBank/DDBJ whole genome shotgun (WGS) entry which is preliminary data.</text>
</comment>
<organism evidence="2 4">
    <name type="scientific">Acetobacter orientalis</name>
    <dbReference type="NCBI Taxonomy" id="146474"/>
    <lineage>
        <taxon>Bacteria</taxon>
        <taxon>Pseudomonadati</taxon>
        <taxon>Pseudomonadota</taxon>
        <taxon>Alphaproteobacteria</taxon>
        <taxon>Acetobacterales</taxon>
        <taxon>Acetobacteraceae</taxon>
        <taxon>Acetobacter</taxon>
    </lineage>
</organism>
<protein>
    <recommendedName>
        <fullName evidence="5">Flagellar protein FlgN</fullName>
    </recommendedName>
</protein>
<dbReference type="Proteomes" id="UP000194999">
    <property type="component" value="Unassembled WGS sequence"/>
</dbReference>
<reference evidence="3 4" key="1">
    <citation type="submission" date="2014-06" db="EMBL/GenBank/DDBJ databases">
        <authorList>
            <person name="Ju J."/>
            <person name="Zhang J."/>
        </authorList>
    </citation>
    <scope>NUCLEOTIDE SEQUENCE [LARGE SCALE GENOMIC DNA]</scope>
    <source>
        <strain evidence="1">DmW_045</strain>
        <strain evidence="2">DmW_048</strain>
    </source>
</reference>
<dbReference type="RefSeq" id="WP_086551509.1">
    <property type="nucleotide sequence ID" value="NZ_JBDNKV010000002.1"/>
</dbReference>
<dbReference type="EMBL" id="JOMO01000003">
    <property type="protein sequence ID" value="OUI85270.1"/>
    <property type="molecule type" value="Genomic_DNA"/>
</dbReference>
<accession>A0A252BBT6</accession>
<dbReference type="AlphaFoldDB" id="A0A252BBT6"/>
<evidence type="ECO:0000313" key="1">
    <source>
        <dbReference type="EMBL" id="OUI85270.1"/>
    </source>
</evidence>
<evidence type="ECO:0008006" key="5">
    <source>
        <dbReference type="Google" id="ProtNLM"/>
    </source>
</evidence>
<dbReference type="Proteomes" id="UP000194639">
    <property type="component" value="Unassembled WGS sequence"/>
</dbReference>
<gene>
    <name evidence="1" type="ORF">HK12_06230</name>
    <name evidence="2" type="ORF">HK15_07565</name>
</gene>
<evidence type="ECO:0000313" key="2">
    <source>
        <dbReference type="EMBL" id="OUJ01709.1"/>
    </source>
</evidence>
<name>A0A252BBT6_9PROT</name>
<evidence type="ECO:0000313" key="4">
    <source>
        <dbReference type="Proteomes" id="UP000194999"/>
    </source>
</evidence>
<sequence length="132" mass="14534">MTQAAQLLACFEKVCSCLKEENSFLQADDLTRVVEVVPRKQVAMQELEERLAAARETPEILQSAEVEQAVRQFNALAQINHQLLKKAVEVQSEIVSLILENVAQDQRSGYGASGHYAVNKDVSGAFTLSSDV</sequence>